<organism evidence="1 2">
    <name type="scientific">Bradyrhizobium macuxiense</name>
    <dbReference type="NCBI Taxonomy" id="1755647"/>
    <lineage>
        <taxon>Bacteria</taxon>
        <taxon>Pseudomonadati</taxon>
        <taxon>Pseudomonadota</taxon>
        <taxon>Alphaproteobacteria</taxon>
        <taxon>Hyphomicrobiales</taxon>
        <taxon>Nitrobacteraceae</taxon>
        <taxon>Bradyrhizobium</taxon>
    </lineage>
</organism>
<protein>
    <submittedName>
        <fullName evidence="1">Uncharacterized protein</fullName>
    </submittedName>
</protein>
<evidence type="ECO:0000313" key="2">
    <source>
        <dbReference type="Proteomes" id="UP000057737"/>
    </source>
</evidence>
<sequence>MTEVDLLQQSLDEMDRTHPGWDHEALAAACRAALEDGVDEEALEQTYGQAMLRDAKLAAKSNVIDDMVFVEPVGSEPARYLADSVPGRVVGYGHISDENQGLLKLMHVGDQVEVVRTAGAVGRVVMNGKKLLAVGITAIASSLNANAKGR</sequence>
<evidence type="ECO:0000313" key="1">
    <source>
        <dbReference type="EMBL" id="KWV60464.1"/>
    </source>
</evidence>
<dbReference type="AlphaFoldDB" id="A0A109K4V5"/>
<accession>A0A109K4V5</accession>
<keyword evidence="2" id="KW-1185">Reference proteome</keyword>
<comment type="caution">
    <text evidence="1">The sequence shown here is derived from an EMBL/GenBank/DDBJ whole genome shotgun (WGS) entry which is preliminary data.</text>
</comment>
<dbReference type="EMBL" id="LNCU01000019">
    <property type="protein sequence ID" value="KWV60464.1"/>
    <property type="molecule type" value="Genomic_DNA"/>
</dbReference>
<gene>
    <name evidence="1" type="ORF">AS156_29230</name>
</gene>
<proteinExistence type="predicted"/>
<dbReference type="Proteomes" id="UP000057737">
    <property type="component" value="Unassembled WGS sequence"/>
</dbReference>
<dbReference type="RefSeq" id="WP_136626000.1">
    <property type="nucleotide sequence ID" value="NZ_LNCU01000019.1"/>
</dbReference>
<reference evidence="1 2" key="1">
    <citation type="submission" date="2015-11" db="EMBL/GenBank/DDBJ databases">
        <title>Draft Genome Sequence of the Strain BR 10303 (Bradyrhizobium sp.) isolated from nodules of Centrolobium paraense.</title>
        <authorList>
            <person name="Zelli J.E."/>
            <person name="Simoes-Araujo J.L."/>
            <person name="Barauna A.C."/>
            <person name="Silva K."/>
        </authorList>
    </citation>
    <scope>NUCLEOTIDE SEQUENCE [LARGE SCALE GENOMIC DNA]</scope>
    <source>
        <strain evidence="1 2">BR 10303</strain>
    </source>
</reference>
<name>A0A109K4V5_9BRAD</name>